<proteinExistence type="predicted"/>
<sequence>MPSRCLILATYNGDYTQSERNARVVPVNNLKVVLDHIVRNTNANSWNKIIVAVACESNPQNVNKQYDEYLQSIDYPNVEVLRKQNDKWLSYSSYYEAYKKYPDYDTYYFFEDDYMPTDKLIQLVNNKLAKVDYIFGYINHKHPIEHASHALCISKGSILKTVFQNYYVVMASFNHAHQIAFYMMFKKYSQFKSSDLSDTRCIIPFYRTKTNDIILYFGNWNQEIIIYPTQYFYLNKKSYPNGRAYDFY</sequence>
<protein>
    <submittedName>
        <fullName evidence="1">Uncharacterized protein</fullName>
    </submittedName>
</protein>
<evidence type="ECO:0000313" key="1">
    <source>
        <dbReference type="EMBL" id="QHT04603.1"/>
    </source>
</evidence>
<name>A0A6C0CJY4_9ZZZZ</name>
<reference evidence="1" key="1">
    <citation type="journal article" date="2020" name="Nature">
        <title>Giant virus diversity and host interactions through global metagenomics.</title>
        <authorList>
            <person name="Schulz F."/>
            <person name="Roux S."/>
            <person name="Paez-Espino D."/>
            <person name="Jungbluth S."/>
            <person name="Walsh D.A."/>
            <person name="Denef V.J."/>
            <person name="McMahon K.D."/>
            <person name="Konstantinidis K.T."/>
            <person name="Eloe-Fadrosh E.A."/>
            <person name="Kyrpides N.C."/>
            <person name="Woyke T."/>
        </authorList>
    </citation>
    <scope>NUCLEOTIDE SEQUENCE</scope>
    <source>
        <strain evidence="1">GVMAG-M-3300021343-4</strain>
    </source>
</reference>
<dbReference type="AlphaFoldDB" id="A0A6C0CJY4"/>
<dbReference type="EMBL" id="MN739435">
    <property type="protein sequence ID" value="QHT04603.1"/>
    <property type="molecule type" value="Genomic_DNA"/>
</dbReference>
<organism evidence="1">
    <name type="scientific">viral metagenome</name>
    <dbReference type="NCBI Taxonomy" id="1070528"/>
    <lineage>
        <taxon>unclassified sequences</taxon>
        <taxon>metagenomes</taxon>
        <taxon>organismal metagenomes</taxon>
    </lineage>
</organism>
<accession>A0A6C0CJY4</accession>